<feature type="active site" description="Proton donor/acceptor" evidence="2">
    <location>
        <position position="147"/>
    </location>
</feature>
<evidence type="ECO:0000256" key="2">
    <source>
        <dbReference type="PIRSR" id="PIRSR605754-1"/>
    </source>
</evidence>
<sequence>MKTRRKPLKLLPYLGLLAGLIIIAYFPVTELVDSWRRQQVIDNLEQTVYQSDDSQRQEMLAQARAWNEKLAGKIPEIPADQIWPYEKQLAPQGYDVAFSYIVIPDISLKMPVYHGTENSALSAGVGHLEGTSLPIGGADTHAVLTAHSGMQNMRAFDDIRDLNNGDVFGVKTQGELCTYQVYDIETVLPDEIDSLTIQPGEDLCTLITCTPYGVNTHRLLVHGRRCPVPDGFGETRMDATDVIKNRRVWPFLLALAAILIILFIAYRKKKRKQRKES</sequence>
<dbReference type="InterPro" id="IPR023365">
    <property type="entry name" value="Sortase_dom-sf"/>
</dbReference>
<feature type="transmembrane region" description="Helical" evidence="3">
    <location>
        <begin position="248"/>
        <end position="266"/>
    </location>
</feature>
<dbReference type="AlphaFoldDB" id="A0A1Q9YMX0"/>
<dbReference type="SUPFAM" id="SSF63817">
    <property type="entry name" value="Sortase"/>
    <property type="match status" value="1"/>
</dbReference>
<proteinExistence type="predicted"/>
<protein>
    <recommendedName>
        <fullName evidence="6">Class C sortase</fullName>
    </recommendedName>
</protein>
<dbReference type="GO" id="GO:0016787">
    <property type="term" value="F:hydrolase activity"/>
    <property type="evidence" value="ECO:0007669"/>
    <property type="project" value="UniProtKB-KW"/>
</dbReference>
<feature type="active site" description="Acyl-thioester intermediate" evidence="2">
    <location>
        <position position="209"/>
    </location>
</feature>
<organism evidence="4 5">
    <name type="scientific">Faecalibaculum rodentium</name>
    <dbReference type="NCBI Taxonomy" id="1702221"/>
    <lineage>
        <taxon>Bacteria</taxon>
        <taxon>Bacillati</taxon>
        <taxon>Bacillota</taxon>
        <taxon>Erysipelotrichia</taxon>
        <taxon>Erysipelotrichales</taxon>
        <taxon>Erysipelotrichaceae</taxon>
        <taxon>Faecalibaculum</taxon>
    </lineage>
</organism>
<dbReference type="Gene3D" id="2.40.260.10">
    <property type="entry name" value="Sortase"/>
    <property type="match status" value="1"/>
</dbReference>
<dbReference type="CDD" id="cd05827">
    <property type="entry name" value="Sortase_C"/>
    <property type="match status" value="1"/>
</dbReference>
<keyword evidence="1" id="KW-0378">Hydrolase</keyword>
<feature type="transmembrane region" description="Helical" evidence="3">
    <location>
        <begin position="10"/>
        <end position="28"/>
    </location>
</feature>
<keyword evidence="3" id="KW-0812">Transmembrane</keyword>
<accession>A0A1Q9YMX0</accession>
<dbReference type="RefSeq" id="WP_075884578.1">
    <property type="nucleotide sequence ID" value="NZ_CAQOBB010000007.1"/>
</dbReference>
<evidence type="ECO:0000256" key="3">
    <source>
        <dbReference type="SAM" id="Phobius"/>
    </source>
</evidence>
<evidence type="ECO:0000313" key="4">
    <source>
        <dbReference type="EMBL" id="OLU47083.1"/>
    </source>
</evidence>
<dbReference type="EMBL" id="MPJZ01000010">
    <property type="protein sequence ID" value="OLU47083.1"/>
    <property type="molecule type" value="Genomic_DNA"/>
</dbReference>
<gene>
    <name evidence="4" type="ORF">BO223_00965</name>
</gene>
<comment type="caution">
    <text evidence="4">The sequence shown here is derived from an EMBL/GenBank/DDBJ whole genome shotgun (WGS) entry which is preliminary data.</text>
</comment>
<dbReference type="Pfam" id="PF04203">
    <property type="entry name" value="Sortase"/>
    <property type="match status" value="1"/>
</dbReference>
<name>A0A1Q9YMX0_9FIRM</name>
<keyword evidence="3" id="KW-0472">Membrane</keyword>
<evidence type="ECO:0000256" key="1">
    <source>
        <dbReference type="ARBA" id="ARBA00022801"/>
    </source>
</evidence>
<evidence type="ECO:0000313" key="5">
    <source>
        <dbReference type="Proteomes" id="UP000186758"/>
    </source>
</evidence>
<dbReference type="InterPro" id="IPR042002">
    <property type="entry name" value="Sortase_C"/>
</dbReference>
<keyword evidence="3" id="KW-1133">Transmembrane helix</keyword>
<dbReference type="NCBIfam" id="TIGR01076">
    <property type="entry name" value="sortase_fam"/>
    <property type="match status" value="1"/>
</dbReference>
<evidence type="ECO:0008006" key="6">
    <source>
        <dbReference type="Google" id="ProtNLM"/>
    </source>
</evidence>
<reference evidence="4 5" key="1">
    <citation type="submission" date="2016-11" db="EMBL/GenBank/DDBJ databases">
        <title>Description of two novel members of the family Erysipelotrichaceae: Ileibacterium lipovorans gen. nov., sp. nov. and Dubosiella newyorkensis, gen. nov., sp. nov.</title>
        <authorList>
            <person name="Cox L.M."/>
            <person name="Sohn J."/>
            <person name="Tyrrell K.L."/>
            <person name="Citron D.M."/>
            <person name="Lawson P.A."/>
            <person name="Patel N.B."/>
            <person name="Iizumi T."/>
            <person name="Perez-Perez G.I."/>
            <person name="Goldstein E.J."/>
            <person name="Blaser M.J."/>
        </authorList>
    </citation>
    <scope>NUCLEOTIDE SEQUENCE [LARGE SCALE GENOMIC DNA]</scope>
    <source>
        <strain evidence="4 5">NYU-BL-K8</strain>
    </source>
</reference>
<dbReference type="Proteomes" id="UP000186758">
    <property type="component" value="Unassembled WGS sequence"/>
</dbReference>
<dbReference type="NCBIfam" id="NF033745">
    <property type="entry name" value="class_C_sortase"/>
    <property type="match status" value="1"/>
</dbReference>
<dbReference type="InterPro" id="IPR005754">
    <property type="entry name" value="Sortase"/>
</dbReference>